<dbReference type="AlphaFoldDB" id="B8IMH3"/>
<name>B8IMH3_METNO</name>
<gene>
    <name evidence="2" type="ordered locus">Mnod_3447</name>
</gene>
<keyword evidence="3" id="KW-1185">Reference proteome</keyword>
<evidence type="ECO:0000256" key="1">
    <source>
        <dbReference type="SAM" id="MobiDB-lite"/>
    </source>
</evidence>
<accession>B8IMH3</accession>
<reference evidence="2 3" key="1">
    <citation type="submission" date="2009-01" db="EMBL/GenBank/DDBJ databases">
        <title>Complete sequence of chromosome of Methylobacterium nodulans ORS 2060.</title>
        <authorList>
            <consortium name="US DOE Joint Genome Institute"/>
            <person name="Lucas S."/>
            <person name="Copeland A."/>
            <person name="Lapidus A."/>
            <person name="Glavina del Rio T."/>
            <person name="Dalin E."/>
            <person name="Tice H."/>
            <person name="Bruce D."/>
            <person name="Goodwin L."/>
            <person name="Pitluck S."/>
            <person name="Sims D."/>
            <person name="Brettin T."/>
            <person name="Detter J.C."/>
            <person name="Han C."/>
            <person name="Larimer F."/>
            <person name="Land M."/>
            <person name="Hauser L."/>
            <person name="Kyrpides N."/>
            <person name="Ivanova N."/>
            <person name="Marx C.J."/>
            <person name="Richardson P."/>
        </authorList>
    </citation>
    <scope>NUCLEOTIDE SEQUENCE [LARGE SCALE GENOMIC DNA]</scope>
    <source>
        <strain evidence="3">LMG 21967 / CNCM I-2342 / ORS 2060</strain>
    </source>
</reference>
<protein>
    <submittedName>
        <fullName evidence="2">Uncharacterized protein</fullName>
    </submittedName>
</protein>
<dbReference type="Proteomes" id="UP000008207">
    <property type="component" value="Chromosome"/>
</dbReference>
<sequence>MIRRGSSLSQAWDRMEIALRETIRFCPADHCLDFRGSHGSGAVMGMAPDAVRRPSPFRFGAAVERWNRAGGGDGETGPKLTGRRADEITASLDELPGMGERQQHRV</sequence>
<dbReference type="HOGENOM" id="CLU_2220052_0_0_5"/>
<dbReference type="KEGG" id="mno:Mnod_3447"/>
<feature type="region of interest" description="Disordered" evidence="1">
    <location>
        <begin position="67"/>
        <end position="106"/>
    </location>
</feature>
<evidence type="ECO:0000313" key="3">
    <source>
        <dbReference type="Proteomes" id="UP000008207"/>
    </source>
</evidence>
<evidence type="ECO:0000313" key="2">
    <source>
        <dbReference type="EMBL" id="ACL58359.1"/>
    </source>
</evidence>
<proteinExistence type="predicted"/>
<organism evidence="2 3">
    <name type="scientific">Methylobacterium nodulans (strain LMG 21967 / CNCM I-2342 / ORS 2060)</name>
    <dbReference type="NCBI Taxonomy" id="460265"/>
    <lineage>
        <taxon>Bacteria</taxon>
        <taxon>Pseudomonadati</taxon>
        <taxon>Pseudomonadota</taxon>
        <taxon>Alphaproteobacteria</taxon>
        <taxon>Hyphomicrobiales</taxon>
        <taxon>Methylobacteriaceae</taxon>
        <taxon>Methylobacterium</taxon>
    </lineage>
</organism>
<dbReference type="EMBL" id="CP001349">
    <property type="protein sequence ID" value="ACL58359.1"/>
    <property type="molecule type" value="Genomic_DNA"/>
</dbReference>